<dbReference type="AlphaFoldDB" id="A0A5C5UYP6"/>
<dbReference type="EMBL" id="SJPF01000005">
    <property type="protein sequence ID" value="TWT30592.1"/>
    <property type="molecule type" value="Genomic_DNA"/>
</dbReference>
<proteinExistence type="predicted"/>
<dbReference type="Proteomes" id="UP000318878">
    <property type="component" value="Unassembled WGS sequence"/>
</dbReference>
<dbReference type="Gene3D" id="3.90.1150.200">
    <property type="match status" value="1"/>
</dbReference>
<dbReference type="RefSeq" id="WP_146435102.1">
    <property type="nucleotide sequence ID" value="NZ_SJPF01000005.1"/>
</dbReference>
<dbReference type="Pfam" id="PF08818">
    <property type="entry name" value="DUF1801"/>
    <property type="match status" value="1"/>
</dbReference>
<evidence type="ECO:0000313" key="2">
    <source>
        <dbReference type="EMBL" id="TWT30592.1"/>
    </source>
</evidence>
<evidence type="ECO:0000259" key="1">
    <source>
        <dbReference type="Pfam" id="PF08818"/>
    </source>
</evidence>
<comment type="caution">
    <text evidence="2">The sequence shown here is derived from an EMBL/GenBank/DDBJ whole genome shotgun (WGS) entry which is preliminary data.</text>
</comment>
<dbReference type="OrthoDB" id="9811812at2"/>
<dbReference type="SUPFAM" id="SSF159888">
    <property type="entry name" value="YdhG-like"/>
    <property type="match status" value="1"/>
</dbReference>
<protein>
    <recommendedName>
        <fullName evidence="1">YdhG-like domain-containing protein</fullName>
    </recommendedName>
</protein>
<evidence type="ECO:0000313" key="3">
    <source>
        <dbReference type="Proteomes" id="UP000318878"/>
    </source>
</evidence>
<keyword evidence="3" id="KW-1185">Reference proteome</keyword>
<organism evidence="2 3">
    <name type="scientific">Blastopirellula retiformator</name>
    <dbReference type="NCBI Taxonomy" id="2527970"/>
    <lineage>
        <taxon>Bacteria</taxon>
        <taxon>Pseudomonadati</taxon>
        <taxon>Planctomycetota</taxon>
        <taxon>Planctomycetia</taxon>
        <taxon>Pirellulales</taxon>
        <taxon>Pirellulaceae</taxon>
        <taxon>Blastopirellula</taxon>
    </lineage>
</organism>
<gene>
    <name evidence="2" type="ORF">Enr8_41130</name>
</gene>
<dbReference type="InterPro" id="IPR014922">
    <property type="entry name" value="YdhG-like"/>
</dbReference>
<name>A0A5C5UYP6_9BACT</name>
<reference evidence="2 3" key="1">
    <citation type="submission" date="2019-02" db="EMBL/GenBank/DDBJ databases">
        <title>Deep-cultivation of Planctomycetes and their phenomic and genomic characterization uncovers novel biology.</title>
        <authorList>
            <person name="Wiegand S."/>
            <person name="Jogler M."/>
            <person name="Boedeker C."/>
            <person name="Pinto D."/>
            <person name="Vollmers J."/>
            <person name="Rivas-Marin E."/>
            <person name="Kohn T."/>
            <person name="Peeters S.H."/>
            <person name="Heuer A."/>
            <person name="Rast P."/>
            <person name="Oberbeckmann S."/>
            <person name="Bunk B."/>
            <person name="Jeske O."/>
            <person name="Meyerdierks A."/>
            <person name="Storesund J.E."/>
            <person name="Kallscheuer N."/>
            <person name="Luecker S."/>
            <person name="Lage O.M."/>
            <person name="Pohl T."/>
            <person name="Merkel B.J."/>
            <person name="Hornburger P."/>
            <person name="Mueller R.-W."/>
            <person name="Bruemmer F."/>
            <person name="Labrenz M."/>
            <person name="Spormann A.M."/>
            <person name="Op Den Camp H."/>
            <person name="Overmann J."/>
            <person name="Amann R."/>
            <person name="Jetten M.S.M."/>
            <person name="Mascher T."/>
            <person name="Medema M.H."/>
            <person name="Devos D.P."/>
            <person name="Kaster A.-K."/>
            <person name="Ovreas L."/>
            <person name="Rohde M."/>
            <person name="Galperin M.Y."/>
            <person name="Jogler C."/>
        </authorList>
    </citation>
    <scope>NUCLEOTIDE SEQUENCE [LARGE SCALE GENOMIC DNA]</scope>
    <source>
        <strain evidence="2 3">Enr8</strain>
    </source>
</reference>
<accession>A0A5C5UYP6</accession>
<sequence length="125" mass="14154">MTAKQKPTTIAQYIAAAPPAGKSHLKQIYAILKSVAPDAEEAIKWNTPFFVEPRFLFAFAAFKSHCTFAPTAATLAHFQKELKNYRTTKNYLQVGYTDDVPEDLIRRMAEHCVEVVAAREDDSFW</sequence>
<feature type="domain" description="YdhG-like" evidence="1">
    <location>
        <begin position="22"/>
        <end position="110"/>
    </location>
</feature>